<name>A0A919V968_9ACTN</name>
<gene>
    <name evidence="5" type="ORF">Ssi02_71160</name>
</gene>
<proteinExistence type="inferred from homology"/>
<keyword evidence="2 4" id="KW-0808">Transferase</keyword>
<protein>
    <submittedName>
        <fullName evidence="5">Glycerate kinase</fullName>
    </submittedName>
</protein>
<dbReference type="PANTHER" id="PTHR21599:SF0">
    <property type="entry name" value="GLYCERATE KINASE"/>
    <property type="match status" value="1"/>
</dbReference>
<dbReference type="InterPro" id="IPR018197">
    <property type="entry name" value="Glycerate_kinase_RE-like"/>
</dbReference>
<dbReference type="AlphaFoldDB" id="A0A919V968"/>
<evidence type="ECO:0000256" key="1">
    <source>
        <dbReference type="ARBA" id="ARBA00006284"/>
    </source>
</evidence>
<comment type="caution">
    <text evidence="5">The sequence shown here is derived from an EMBL/GenBank/DDBJ whole genome shotgun (WGS) entry which is preliminary data.</text>
</comment>
<reference evidence="5" key="1">
    <citation type="submission" date="2021-01" db="EMBL/GenBank/DDBJ databases">
        <title>Whole genome shotgun sequence of Sinosporangium siamense NBRC 109515.</title>
        <authorList>
            <person name="Komaki H."/>
            <person name="Tamura T."/>
        </authorList>
    </citation>
    <scope>NUCLEOTIDE SEQUENCE</scope>
    <source>
        <strain evidence="5">NBRC 109515</strain>
    </source>
</reference>
<dbReference type="PANTHER" id="PTHR21599">
    <property type="entry name" value="GLYCERATE KINASE"/>
    <property type="match status" value="1"/>
</dbReference>
<organism evidence="5 6">
    <name type="scientific">Sinosporangium siamense</name>
    <dbReference type="NCBI Taxonomy" id="1367973"/>
    <lineage>
        <taxon>Bacteria</taxon>
        <taxon>Bacillati</taxon>
        <taxon>Actinomycetota</taxon>
        <taxon>Actinomycetes</taxon>
        <taxon>Streptosporangiales</taxon>
        <taxon>Streptosporangiaceae</taxon>
        <taxon>Sinosporangium</taxon>
    </lineage>
</organism>
<dbReference type="Pfam" id="PF02595">
    <property type="entry name" value="Gly_kinase"/>
    <property type="match status" value="1"/>
</dbReference>
<dbReference type="Gene3D" id="3.90.1510.10">
    <property type="entry name" value="Glycerate kinase, domain 2"/>
    <property type="match status" value="1"/>
</dbReference>
<evidence type="ECO:0000313" key="6">
    <source>
        <dbReference type="Proteomes" id="UP000606172"/>
    </source>
</evidence>
<dbReference type="Gene3D" id="3.40.50.10350">
    <property type="entry name" value="Glycerate kinase, domain 1"/>
    <property type="match status" value="1"/>
</dbReference>
<accession>A0A919V968</accession>
<evidence type="ECO:0000256" key="2">
    <source>
        <dbReference type="ARBA" id="ARBA00022679"/>
    </source>
</evidence>
<evidence type="ECO:0000256" key="4">
    <source>
        <dbReference type="PIRNR" id="PIRNR006078"/>
    </source>
</evidence>
<dbReference type="GO" id="GO:0031388">
    <property type="term" value="P:organic acid phosphorylation"/>
    <property type="evidence" value="ECO:0007669"/>
    <property type="project" value="UniProtKB-UniRule"/>
</dbReference>
<dbReference type="InterPro" id="IPR036129">
    <property type="entry name" value="Glycerate_kinase_sf"/>
</dbReference>
<comment type="similarity">
    <text evidence="1 4">Belongs to the glycerate kinase type-1 family.</text>
</comment>
<keyword evidence="3 4" id="KW-0418">Kinase</keyword>
<evidence type="ECO:0000256" key="3">
    <source>
        <dbReference type="ARBA" id="ARBA00022777"/>
    </source>
</evidence>
<dbReference type="InterPro" id="IPR018193">
    <property type="entry name" value="Glyc_kinase_flavodox-like_fold"/>
</dbReference>
<dbReference type="GO" id="GO:0008887">
    <property type="term" value="F:glycerate kinase activity"/>
    <property type="evidence" value="ECO:0007669"/>
    <property type="project" value="UniProtKB-UniRule"/>
</dbReference>
<dbReference type="PIRSF" id="PIRSF006078">
    <property type="entry name" value="GlxK"/>
    <property type="match status" value="1"/>
</dbReference>
<sequence>MPAIVPMRFAIAPSGFKESLDAEAVAEAIAAGVRRVVPGALIDMIPLVDGGEGSAKSLAAATGGKVVELTVDGPLGDAVPSHFAILGGAGPRTAVVEMAAAAGLRLVPRDFRDPGLTCTYGVGQLIRAALDARCERIIVGCGDSGTCDGGAGALRALGVRLLDADGSPVGRRGGAVLTSVATVDVSGVDPRLARTELLVACNPHNVLAGERGVARVFGPQKGASPEQVERLADAMEHWAALLARHSGVDLREVPGSGASGGLGAGLAGVLGGRLLPRFDVMLDHVDLDARLAMADLVITAEGAIDFQTPHGKVPAEVARRAKRYGRPVIALAGTIGQGARNTYEAGIDAFAGILAAPIELSEAMLHAGELITDATERSLRLILVGTSIARNGEPQEARQRARGRMTWIAGRAG</sequence>
<dbReference type="RefSeq" id="WP_204032069.1">
    <property type="nucleotide sequence ID" value="NZ_BOOW01000051.1"/>
</dbReference>
<dbReference type="NCBIfam" id="TIGR00045">
    <property type="entry name" value="glycerate kinase"/>
    <property type="match status" value="1"/>
</dbReference>
<keyword evidence="6" id="KW-1185">Reference proteome</keyword>
<evidence type="ECO:0000313" key="5">
    <source>
        <dbReference type="EMBL" id="GII96885.1"/>
    </source>
</evidence>
<dbReference type="EMBL" id="BOOW01000051">
    <property type="protein sequence ID" value="GII96885.1"/>
    <property type="molecule type" value="Genomic_DNA"/>
</dbReference>
<dbReference type="SUPFAM" id="SSF110738">
    <property type="entry name" value="Glycerate kinase I"/>
    <property type="match status" value="1"/>
</dbReference>
<dbReference type="InterPro" id="IPR004381">
    <property type="entry name" value="Glycerate_kinase"/>
</dbReference>
<dbReference type="Proteomes" id="UP000606172">
    <property type="component" value="Unassembled WGS sequence"/>
</dbReference>